<dbReference type="RefSeq" id="WP_353070121.1">
    <property type="nucleotide sequence ID" value="NZ_CP132932.1"/>
</dbReference>
<dbReference type="EMBL" id="CP132932">
    <property type="protein sequence ID" value="XCB28246.1"/>
    <property type="molecule type" value="Genomic_DNA"/>
</dbReference>
<feature type="chain" id="PRO_5043683711" description="DUF885 domain-containing protein" evidence="2">
    <location>
        <begin position="31"/>
        <end position="209"/>
    </location>
</feature>
<dbReference type="KEGG" id="temp:RBB75_07965"/>
<reference evidence="3" key="2">
    <citation type="journal article" date="2024" name="Environ. Microbiol.">
        <title>Genome analysis and description of Tunturibacter gen. nov. expands the diversity of Terriglobia in tundra soils.</title>
        <authorList>
            <person name="Messyasz A."/>
            <person name="Mannisto M.K."/>
            <person name="Kerkhof L.J."/>
            <person name="Haggblom M.M."/>
        </authorList>
    </citation>
    <scope>NUCLEOTIDE SEQUENCE</scope>
    <source>
        <strain evidence="3">M8UP23</strain>
    </source>
</reference>
<dbReference type="AlphaFoldDB" id="A0AAU7ZGW8"/>
<reference evidence="3" key="1">
    <citation type="submission" date="2023-08" db="EMBL/GenBank/DDBJ databases">
        <authorList>
            <person name="Messyasz A."/>
            <person name="Mannisto M.K."/>
            <person name="Kerkhof L.J."/>
            <person name="Haggblom M."/>
        </authorList>
    </citation>
    <scope>NUCLEOTIDE SEQUENCE</scope>
    <source>
        <strain evidence="3">M8UP23</strain>
    </source>
</reference>
<name>A0AAU7ZGW8_9BACT</name>
<keyword evidence="2" id="KW-0732">Signal</keyword>
<feature type="signal peptide" evidence="2">
    <location>
        <begin position="1"/>
        <end position="30"/>
    </location>
</feature>
<accession>A0AAU7ZGW8</accession>
<evidence type="ECO:0000256" key="1">
    <source>
        <dbReference type="SAM" id="MobiDB-lite"/>
    </source>
</evidence>
<evidence type="ECO:0008006" key="4">
    <source>
        <dbReference type="Google" id="ProtNLM"/>
    </source>
</evidence>
<sequence>MKRMHSTAIFQVLCFWVCLQCSLLLSPAAAQSPTSAPSVGHGHEVPLEHLYWHFLDYQLFLDKKADALPPSHPDVQMLRTHYQSRLGFNDSQYSLVRQAAQTLAARLKQKDEQAKSVIDAFHHNYPPGKVLTLPPLPPELSRLQAEREAIISETVVDLKNQLGAKASATMDAFLHKDFLPTVAFKPMHPPGPPHLPQTSNDQVFTAVKP</sequence>
<proteinExistence type="predicted"/>
<organism evidence="3">
    <name type="scientific">Tunturiibacter empetritectus</name>
    <dbReference type="NCBI Taxonomy" id="3069691"/>
    <lineage>
        <taxon>Bacteria</taxon>
        <taxon>Pseudomonadati</taxon>
        <taxon>Acidobacteriota</taxon>
        <taxon>Terriglobia</taxon>
        <taxon>Terriglobales</taxon>
        <taxon>Acidobacteriaceae</taxon>
        <taxon>Tunturiibacter</taxon>
    </lineage>
</organism>
<gene>
    <name evidence="3" type="ORF">RBB75_07965</name>
</gene>
<evidence type="ECO:0000256" key="2">
    <source>
        <dbReference type="SAM" id="SignalP"/>
    </source>
</evidence>
<feature type="region of interest" description="Disordered" evidence="1">
    <location>
        <begin position="188"/>
        <end position="209"/>
    </location>
</feature>
<evidence type="ECO:0000313" key="3">
    <source>
        <dbReference type="EMBL" id="XCB28246.1"/>
    </source>
</evidence>
<protein>
    <recommendedName>
        <fullName evidence="4">DUF885 domain-containing protein</fullName>
    </recommendedName>
</protein>